<sequence length="389" mass="44338">MDSSTSRDGPERQCSQTSLVLSEMDDGWYGKFAHHAQCATTIHQSTNVEERKVNCDLYTSSQLLDNKESNQIDVMEEKAGRSTSLLVTKTINGKNCVLPFKIIAECPEKHITTNSNKQLDRYPTEGFDCLDTTFRNQIANYFRPYQQEHVLQRKDLCGDFSFTPASKTIHQSCIEDAKRQKESNTGTSSAVSSAKELKVDRTPFQCPISACGDFVSAAFYSSHLKVEHCGLILEWLHPGQVRTILVNPKLNIQRKNHCNIAYYLIDKLRGFGQSEFQNIVPVLLMSSKFQFVDLELDTDPGQQLKRPAQSSQFHYIFWFTGIVSENLQIQYSLEIGSWLRHHGLVYPLSANQDLQSVYKSGTGLIFSQRWVDQLISRKDKLMEIKLMVQ</sequence>
<dbReference type="InterPro" id="IPR031732">
    <property type="entry name" value="DUF4729"/>
</dbReference>
<feature type="domain" description="DUF4729" evidence="1">
    <location>
        <begin position="205"/>
        <end position="335"/>
    </location>
</feature>
<name>A0ABM1YTT0_AEDAL</name>
<organism evidence="2 3">
    <name type="scientific">Aedes albopictus</name>
    <name type="common">Asian tiger mosquito</name>
    <name type="synonym">Stegomyia albopicta</name>
    <dbReference type="NCBI Taxonomy" id="7160"/>
    <lineage>
        <taxon>Eukaryota</taxon>
        <taxon>Metazoa</taxon>
        <taxon>Ecdysozoa</taxon>
        <taxon>Arthropoda</taxon>
        <taxon>Hexapoda</taxon>
        <taxon>Insecta</taxon>
        <taxon>Pterygota</taxon>
        <taxon>Neoptera</taxon>
        <taxon>Endopterygota</taxon>
        <taxon>Diptera</taxon>
        <taxon>Nematocera</taxon>
        <taxon>Culicoidea</taxon>
        <taxon>Culicidae</taxon>
        <taxon>Culicinae</taxon>
        <taxon>Aedini</taxon>
        <taxon>Aedes</taxon>
        <taxon>Stegomyia</taxon>
    </lineage>
</organism>
<accession>A0ABM1YTT0</accession>
<dbReference type="Pfam" id="PF15866">
    <property type="entry name" value="DUF4729"/>
    <property type="match status" value="1"/>
</dbReference>
<dbReference type="GeneID" id="109397272"/>
<keyword evidence="3" id="KW-1185">Reference proteome</keyword>
<proteinExistence type="predicted"/>
<evidence type="ECO:0000259" key="1">
    <source>
        <dbReference type="Pfam" id="PF15866"/>
    </source>
</evidence>
<dbReference type="RefSeq" id="XP_029707942.1">
    <property type="nucleotide sequence ID" value="XM_029852082.2"/>
</dbReference>
<protein>
    <recommendedName>
        <fullName evidence="1">DUF4729 domain-containing protein</fullName>
    </recommendedName>
</protein>
<evidence type="ECO:0000313" key="3">
    <source>
        <dbReference type="Proteomes" id="UP000069940"/>
    </source>
</evidence>
<reference evidence="3" key="1">
    <citation type="journal article" date="2015" name="Proc. Natl. Acad. Sci. U.S.A.">
        <title>Genome sequence of the Asian Tiger mosquito, Aedes albopictus, reveals insights into its biology, genetics, and evolution.</title>
        <authorList>
            <person name="Chen X.G."/>
            <person name="Jiang X."/>
            <person name="Gu J."/>
            <person name="Xu M."/>
            <person name="Wu Y."/>
            <person name="Deng Y."/>
            <person name="Zhang C."/>
            <person name="Bonizzoni M."/>
            <person name="Dermauw W."/>
            <person name="Vontas J."/>
            <person name="Armbruster P."/>
            <person name="Huang X."/>
            <person name="Yang Y."/>
            <person name="Zhang H."/>
            <person name="He W."/>
            <person name="Peng H."/>
            <person name="Liu Y."/>
            <person name="Wu K."/>
            <person name="Chen J."/>
            <person name="Lirakis M."/>
            <person name="Topalis P."/>
            <person name="Van Leeuwen T."/>
            <person name="Hall A.B."/>
            <person name="Jiang X."/>
            <person name="Thorpe C."/>
            <person name="Mueller R.L."/>
            <person name="Sun C."/>
            <person name="Waterhouse R.M."/>
            <person name="Yan G."/>
            <person name="Tu Z.J."/>
            <person name="Fang X."/>
            <person name="James A.A."/>
        </authorList>
    </citation>
    <scope>NUCLEOTIDE SEQUENCE [LARGE SCALE GENOMIC DNA]</scope>
    <source>
        <strain evidence="3">Foshan</strain>
    </source>
</reference>
<evidence type="ECO:0000313" key="2">
    <source>
        <dbReference type="EnsemblMetazoa" id="AALFPA23_012105.P17270"/>
    </source>
</evidence>
<reference evidence="2" key="2">
    <citation type="submission" date="2025-05" db="UniProtKB">
        <authorList>
            <consortium name="EnsemblMetazoa"/>
        </authorList>
    </citation>
    <scope>IDENTIFICATION</scope>
    <source>
        <strain evidence="2">Foshan</strain>
    </source>
</reference>
<dbReference type="EnsemblMetazoa" id="AALFPA23_012105.R17270">
    <property type="protein sequence ID" value="AALFPA23_012105.P17270"/>
    <property type="gene ID" value="AALFPA23_012105"/>
</dbReference>
<dbReference type="Proteomes" id="UP000069940">
    <property type="component" value="Unassembled WGS sequence"/>
</dbReference>